<feature type="transmembrane region" description="Helical" evidence="2">
    <location>
        <begin position="433"/>
        <end position="457"/>
    </location>
</feature>
<keyword evidence="2" id="KW-0812">Transmembrane</keyword>
<dbReference type="AlphaFoldDB" id="A0A9W9L965"/>
<evidence type="ECO:0000256" key="2">
    <source>
        <dbReference type="SAM" id="Phobius"/>
    </source>
</evidence>
<dbReference type="GeneID" id="81402284"/>
<reference evidence="3" key="1">
    <citation type="submission" date="2022-11" db="EMBL/GenBank/DDBJ databases">
        <authorList>
            <person name="Petersen C."/>
        </authorList>
    </citation>
    <scope>NUCLEOTIDE SEQUENCE</scope>
    <source>
        <strain evidence="3">IBT 22155</strain>
    </source>
</reference>
<evidence type="ECO:0000256" key="1">
    <source>
        <dbReference type="SAM" id="MobiDB-lite"/>
    </source>
</evidence>
<evidence type="ECO:0000313" key="3">
    <source>
        <dbReference type="EMBL" id="KAJ5143583.1"/>
    </source>
</evidence>
<evidence type="ECO:0000313" key="4">
    <source>
        <dbReference type="Proteomes" id="UP001149079"/>
    </source>
</evidence>
<proteinExistence type="predicted"/>
<keyword evidence="2" id="KW-0472">Membrane</keyword>
<comment type="caution">
    <text evidence="3">The sequence shown here is derived from an EMBL/GenBank/DDBJ whole genome shotgun (WGS) entry which is preliminary data.</text>
</comment>
<keyword evidence="4" id="KW-1185">Reference proteome</keyword>
<accession>A0A9W9L965</accession>
<dbReference type="EMBL" id="JAPQKL010000002">
    <property type="protein sequence ID" value="KAJ5143583.1"/>
    <property type="molecule type" value="Genomic_DNA"/>
</dbReference>
<sequence>MTFPNSFKSGPLGIVDTRISMDEMKDSNMDIASLPDFAPLTGLDGSDETQPGSQTEAEASSNRAYRLLDYRKSFLDVSSSRKDPRLKLNVPRLELDVAADKYHTLDGLIEPLNPQNTPASDSGGSVKESSEMLRCHKTSNARTGTESQSEEFNYDCFHDSPEASCDLQTAESQWPGSLNLLRFSTRRSQSFDLPAPGRANHPPTTDPCMLKEPDNQDSRLRSVRFAPPVATPIPPSSAMNRHLLPDGDIQGDAASKRRQKQSLNLLSGGPNFPRCTCADFGHTPDHDEKCRSSFTRQDREGQFRNYMEFQFRPCQCVCNRTPHTLRDHAVSELPDCEVYHGVSRDSPIVGADNVTDTLLTNDSDVAKDAKRLPDFVLISLSLHRVRRVPDSPLGSGSTYDLRLRIVQIFPQVCSRKLSLLFDYIPRHTVVDNLLFNICFVIPGLVVLLYTTFIIFAASPWANTSAGAVLLRFGKALLRLWKKIVNRVFAKLGVSFGFQCTSEINNLE</sequence>
<dbReference type="OrthoDB" id="4306135at2759"/>
<gene>
    <name evidence="3" type="ORF">N7515_002370</name>
</gene>
<feature type="compositionally biased region" description="Polar residues" evidence="1">
    <location>
        <begin position="48"/>
        <end position="62"/>
    </location>
</feature>
<protein>
    <submittedName>
        <fullName evidence="3">Uncharacterized protein</fullName>
    </submittedName>
</protein>
<dbReference type="Proteomes" id="UP001149079">
    <property type="component" value="Unassembled WGS sequence"/>
</dbReference>
<dbReference type="RefSeq" id="XP_056525227.1">
    <property type="nucleotide sequence ID" value="XM_056663114.1"/>
</dbReference>
<feature type="region of interest" description="Disordered" evidence="1">
    <location>
        <begin position="33"/>
        <end position="62"/>
    </location>
</feature>
<feature type="region of interest" description="Disordered" evidence="1">
    <location>
        <begin position="191"/>
        <end position="259"/>
    </location>
</feature>
<feature type="compositionally biased region" description="Basic and acidic residues" evidence="1">
    <location>
        <begin position="209"/>
        <end position="220"/>
    </location>
</feature>
<name>A0A9W9L965_9EURO</name>
<keyword evidence="2" id="KW-1133">Transmembrane helix</keyword>
<reference evidence="3" key="2">
    <citation type="journal article" date="2023" name="IMA Fungus">
        <title>Comparative genomic study of the Penicillium genus elucidates a diverse pangenome and 15 lateral gene transfer events.</title>
        <authorList>
            <person name="Petersen C."/>
            <person name="Sorensen T."/>
            <person name="Nielsen M.R."/>
            <person name="Sondergaard T.E."/>
            <person name="Sorensen J.L."/>
            <person name="Fitzpatrick D.A."/>
            <person name="Frisvad J.C."/>
            <person name="Nielsen K.L."/>
        </authorList>
    </citation>
    <scope>NUCLEOTIDE SEQUENCE</scope>
    <source>
        <strain evidence="3">IBT 22155</strain>
    </source>
</reference>
<organism evidence="3 4">
    <name type="scientific">Penicillium bovifimosum</name>
    <dbReference type="NCBI Taxonomy" id="126998"/>
    <lineage>
        <taxon>Eukaryota</taxon>
        <taxon>Fungi</taxon>
        <taxon>Dikarya</taxon>
        <taxon>Ascomycota</taxon>
        <taxon>Pezizomycotina</taxon>
        <taxon>Eurotiomycetes</taxon>
        <taxon>Eurotiomycetidae</taxon>
        <taxon>Eurotiales</taxon>
        <taxon>Aspergillaceae</taxon>
        <taxon>Penicillium</taxon>
    </lineage>
</organism>